<name>A0A4Y2R2R9_ARAVE</name>
<dbReference type="Proteomes" id="UP000499080">
    <property type="component" value="Unassembled WGS sequence"/>
</dbReference>
<evidence type="ECO:0000313" key="2">
    <source>
        <dbReference type="Proteomes" id="UP000499080"/>
    </source>
</evidence>
<organism evidence="1 2">
    <name type="scientific">Araneus ventricosus</name>
    <name type="common">Orbweaver spider</name>
    <name type="synonym">Epeira ventricosa</name>
    <dbReference type="NCBI Taxonomy" id="182803"/>
    <lineage>
        <taxon>Eukaryota</taxon>
        <taxon>Metazoa</taxon>
        <taxon>Ecdysozoa</taxon>
        <taxon>Arthropoda</taxon>
        <taxon>Chelicerata</taxon>
        <taxon>Arachnida</taxon>
        <taxon>Araneae</taxon>
        <taxon>Araneomorphae</taxon>
        <taxon>Entelegynae</taxon>
        <taxon>Araneoidea</taxon>
        <taxon>Araneidae</taxon>
        <taxon>Araneus</taxon>
    </lineage>
</organism>
<protein>
    <submittedName>
        <fullName evidence="1">Uncharacterized protein</fullName>
    </submittedName>
</protein>
<gene>
    <name evidence="1" type="ORF">AVEN_76172_1</name>
</gene>
<reference evidence="1 2" key="1">
    <citation type="journal article" date="2019" name="Sci. Rep.">
        <title>Orb-weaving spider Araneus ventricosus genome elucidates the spidroin gene catalogue.</title>
        <authorList>
            <person name="Kono N."/>
            <person name="Nakamura H."/>
            <person name="Ohtoshi R."/>
            <person name="Moran D.A.P."/>
            <person name="Shinohara A."/>
            <person name="Yoshida Y."/>
            <person name="Fujiwara M."/>
            <person name="Mori M."/>
            <person name="Tomita M."/>
            <person name="Arakawa K."/>
        </authorList>
    </citation>
    <scope>NUCLEOTIDE SEQUENCE [LARGE SCALE GENOMIC DNA]</scope>
</reference>
<proteinExistence type="predicted"/>
<comment type="caution">
    <text evidence="1">The sequence shown here is derived from an EMBL/GenBank/DDBJ whole genome shotgun (WGS) entry which is preliminary data.</text>
</comment>
<keyword evidence="2" id="KW-1185">Reference proteome</keyword>
<evidence type="ECO:0000313" key="1">
    <source>
        <dbReference type="EMBL" id="GBN69710.1"/>
    </source>
</evidence>
<sequence>MTVFHFYGPIRRMENEQRWISRLFPGLYQFPSDIWIDEGFWHAVLQMKWNGLVVNVPRNQSGYPAAPFRLPVINAESDRCRYVEEGRKLSSSRAGHSLEV</sequence>
<dbReference type="EMBL" id="BGPR01142053">
    <property type="protein sequence ID" value="GBN69710.1"/>
    <property type="molecule type" value="Genomic_DNA"/>
</dbReference>
<accession>A0A4Y2R2R9</accession>
<dbReference type="AlphaFoldDB" id="A0A4Y2R2R9"/>